<dbReference type="RefSeq" id="WP_255227332.1">
    <property type="nucleotide sequence ID" value="NZ_JAJEKE010000007.1"/>
</dbReference>
<protein>
    <submittedName>
        <fullName evidence="2">Type II secretion system GspH family protein</fullName>
    </submittedName>
</protein>
<gene>
    <name evidence="2" type="ORF">LJD61_09685</name>
</gene>
<keyword evidence="1" id="KW-1133">Transmembrane helix</keyword>
<keyword evidence="1" id="KW-0472">Membrane</keyword>
<comment type="caution">
    <text evidence="2">The sequence shown here is derived from an EMBL/GenBank/DDBJ whole genome shotgun (WGS) entry which is preliminary data.</text>
</comment>
<name>A0ABT1NEZ9_9FIRM</name>
<organism evidence="2 3">
    <name type="scientific">Lutispora saccharofermentans</name>
    <dbReference type="NCBI Taxonomy" id="3024236"/>
    <lineage>
        <taxon>Bacteria</taxon>
        <taxon>Bacillati</taxon>
        <taxon>Bacillota</taxon>
        <taxon>Clostridia</taxon>
        <taxon>Lutisporales</taxon>
        <taxon>Lutisporaceae</taxon>
        <taxon>Lutispora</taxon>
    </lineage>
</organism>
<evidence type="ECO:0000313" key="2">
    <source>
        <dbReference type="EMBL" id="MCQ1529813.1"/>
    </source>
</evidence>
<proteinExistence type="predicted"/>
<evidence type="ECO:0000256" key="1">
    <source>
        <dbReference type="SAM" id="Phobius"/>
    </source>
</evidence>
<evidence type="ECO:0000313" key="3">
    <source>
        <dbReference type="Proteomes" id="UP001651880"/>
    </source>
</evidence>
<dbReference type="NCBIfam" id="TIGR02532">
    <property type="entry name" value="IV_pilin_GFxxxE"/>
    <property type="match status" value="1"/>
</dbReference>
<reference evidence="2 3" key="1">
    <citation type="submission" date="2021-10" db="EMBL/GenBank/DDBJ databases">
        <title>Lutispora strain m25 sp. nov., a thermophilic, non-spore-forming bacterium isolated from a lab-scale methanogenic bioreactor digesting anaerobic sludge.</title>
        <authorList>
            <person name="El Houari A."/>
            <person name="Mcdonald J."/>
        </authorList>
    </citation>
    <scope>NUCLEOTIDE SEQUENCE [LARGE SCALE GENOMIC DNA]</scope>
    <source>
        <strain evidence="3">m25</strain>
    </source>
</reference>
<dbReference type="Proteomes" id="UP001651880">
    <property type="component" value="Unassembled WGS sequence"/>
</dbReference>
<dbReference type="SUPFAM" id="SSF54523">
    <property type="entry name" value="Pili subunits"/>
    <property type="match status" value="1"/>
</dbReference>
<feature type="transmembrane region" description="Helical" evidence="1">
    <location>
        <begin position="12"/>
        <end position="30"/>
    </location>
</feature>
<dbReference type="EMBL" id="JAJEKE010000007">
    <property type="protein sequence ID" value="MCQ1529813.1"/>
    <property type="molecule type" value="Genomic_DNA"/>
</dbReference>
<sequence>MRQLQGEKGLTIVELIVVIGILSLALSIALPRLDTGTYRLLAASKILRDDIRYVRYMKMTEGQNLRILFQRKKYHLLEGTKVVKEVTLESGFSLYQNFKDSQIAFSFNGAPSTSGGTATLVNDKDKKYCKVTVVPGTGRIILKNKVYNGYK</sequence>
<keyword evidence="1" id="KW-0812">Transmembrane</keyword>
<dbReference type="InterPro" id="IPR045584">
    <property type="entry name" value="Pilin-like"/>
</dbReference>
<keyword evidence="3" id="KW-1185">Reference proteome</keyword>
<dbReference type="InterPro" id="IPR012902">
    <property type="entry name" value="N_methyl_site"/>
</dbReference>
<accession>A0ABT1NEZ9</accession>